<accession>A0A0F9ATG5</accession>
<protein>
    <recommendedName>
        <fullName evidence="2">Terminase</fullName>
    </recommendedName>
</protein>
<evidence type="ECO:0008006" key="2">
    <source>
        <dbReference type="Google" id="ProtNLM"/>
    </source>
</evidence>
<dbReference type="InterPro" id="IPR027417">
    <property type="entry name" value="P-loop_NTPase"/>
</dbReference>
<organism evidence="1">
    <name type="scientific">marine sediment metagenome</name>
    <dbReference type="NCBI Taxonomy" id="412755"/>
    <lineage>
        <taxon>unclassified sequences</taxon>
        <taxon>metagenomes</taxon>
        <taxon>ecological metagenomes</taxon>
    </lineage>
</organism>
<gene>
    <name evidence="1" type="ORF">LCGC14_2533010</name>
</gene>
<dbReference type="AlphaFoldDB" id="A0A0F9ATG5"/>
<proteinExistence type="predicted"/>
<comment type="caution">
    <text evidence="1">The sequence shown here is derived from an EMBL/GenBank/DDBJ whole genome shotgun (WGS) entry which is preliminary data.</text>
</comment>
<evidence type="ECO:0000313" key="1">
    <source>
        <dbReference type="EMBL" id="KKL12715.1"/>
    </source>
</evidence>
<sequence>MPGAQLDFVRSKAYSPALIAGRGYGKTVGFSAKAFAYAAENPGGRGVLTQPTFGMIKRNFMPVWDAQFGSLAPQHWEYRTYQQGTPQEIAFKNGFVYDLRPATNEMAESFRGATYCVAGMDELRNEDQLACYLAL</sequence>
<reference evidence="1" key="1">
    <citation type="journal article" date="2015" name="Nature">
        <title>Complex archaea that bridge the gap between prokaryotes and eukaryotes.</title>
        <authorList>
            <person name="Spang A."/>
            <person name="Saw J.H."/>
            <person name="Jorgensen S.L."/>
            <person name="Zaremba-Niedzwiedzka K."/>
            <person name="Martijn J."/>
            <person name="Lind A.E."/>
            <person name="van Eijk R."/>
            <person name="Schleper C."/>
            <person name="Guy L."/>
            <person name="Ettema T.J."/>
        </authorList>
    </citation>
    <scope>NUCLEOTIDE SEQUENCE</scope>
</reference>
<name>A0A0F9ATG5_9ZZZZ</name>
<dbReference type="Gene3D" id="3.40.50.300">
    <property type="entry name" value="P-loop containing nucleotide triphosphate hydrolases"/>
    <property type="match status" value="1"/>
</dbReference>
<feature type="non-terminal residue" evidence="1">
    <location>
        <position position="135"/>
    </location>
</feature>
<dbReference type="EMBL" id="LAZR01041149">
    <property type="protein sequence ID" value="KKL12715.1"/>
    <property type="molecule type" value="Genomic_DNA"/>
</dbReference>